<sequence length="37" mass="4253">MTAMPPRGELPRAPRVGIGEFLRKAPFFRNIYTFSVE</sequence>
<proteinExistence type="predicted"/>
<name>A0A806KQE7_9BACT</name>
<dbReference type="EMBL" id="JQ844220">
    <property type="protein sequence ID" value="AGS53069.1"/>
    <property type="molecule type" value="Genomic_DNA"/>
</dbReference>
<protein>
    <submittedName>
        <fullName evidence="1">Uncharacterized protein</fullName>
    </submittedName>
</protein>
<reference evidence="1" key="1">
    <citation type="submission" date="2012-03" db="EMBL/GenBank/DDBJ databases">
        <title>Functional metagenomics reveals considerable lignocellulase gene clusters in the gut microbiome of a wood-feeding higher termite.</title>
        <authorList>
            <person name="Liu N."/>
        </authorList>
    </citation>
    <scope>NUCLEOTIDE SEQUENCE</scope>
</reference>
<accession>A0A806KQE7</accession>
<organism evidence="1">
    <name type="scientific">uncultured bacterium contig00033</name>
    <dbReference type="NCBI Taxonomy" id="1181522"/>
    <lineage>
        <taxon>Bacteria</taxon>
        <taxon>environmental samples</taxon>
    </lineage>
</organism>
<evidence type="ECO:0000313" key="1">
    <source>
        <dbReference type="EMBL" id="AGS53069.1"/>
    </source>
</evidence>
<dbReference type="AlphaFoldDB" id="A0A806KQE7"/>